<sequence>VLHYHFSTTEELLPSTIRRPLECRRHSRLPNRVQWCRCNTLTTPRVSSTILGSIQTDRAFVELVEGPIRHIQLGSSKSGNGGGYGMARLRISNGKEEEVLQFEGIFEGKNNLYEYCLVGPFLTASAMKDPMLVPLFYFHFLVQVNDLTPGFYSEAVVIQLGNFIENYDEYDGNHLNRGTQHVMRIKVLIDVRSPLQRKKKIHVAPNWHSDSFCPIRLRIDVDGMEMEWDISLRAPPARRVVVTESIWLRNSRSKAPEAFSNVNRVLGMNLDGKTNVGFRCVDNFDAKGCKTR</sequence>
<dbReference type="AlphaFoldDB" id="A0A7J9HH28"/>
<protein>
    <submittedName>
        <fullName evidence="1">Uncharacterized protein</fullName>
    </submittedName>
</protein>
<comment type="caution">
    <text evidence="1">The sequence shown here is derived from an EMBL/GenBank/DDBJ whole genome shotgun (WGS) entry which is preliminary data.</text>
</comment>
<proteinExistence type="predicted"/>
<accession>A0A7J9HH28</accession>
<keyword evidence="2" id="KW-1185">Reference proteome</keyword>
<evidence type="ECO:0000313" key="1">
    <source>
        <dbReference type="EMBL" id="MBA0809129.1"/>
    </source>
</evidence>
<dbReference type="OrthoDB" id="994450at2759"/>
<evidence type="ECO:0000313" key="2">
    <source>
        <dbReference type="Proteomes" id="UP000593560"/>
    </source>
</evidence>
<dbReference type="Proteomes" id="UP000593560">
    <property type="component" value="Unassembled WGS sequence"/>
</dbReference>
<name>A0A7J9HH28_9ROSI</name>
<dbReference type="EMBL" id="JABFAD010000009">
    <property type="protein sequence ID" value="MBA0809129.1"/>
    <property type="molecule type" value="Genomic_DNA"/>
</dbReference>
<reference evidence="1 2" key="1">
    <citation type="journal article" date="2019" name="Genome Biol. Evol.">
        <title>Insights into the evolution of the New World diploid cottons (Gossypium, subgenus Houzingenia) based on genome sequencing.</title>
        <authorList>
            <person name="Grover C.E."/>
            <person name="Arick M.A. 2nd"/>
            <person name="Thrash A."/>
            <person name="Conover J.L."/>
            <person name="Sanders W.S."/>
            <person name="Peterson D.G."/>
            <person name="Frelichowski J.E."/>
            <person name="Scheffler J.A."/>
            <person name="Scheffler B.E."/>
            <person name="Wendel J.F."/>
        </authorList>
    </citation>
    <scope>NUCLEOTIDE SEQUENCE [LARGE SCALE GENOMIC DNA]</scope>
    <source>
        <strain evidence="1">0</strain>
        <tissue evidence="1">Leaf</tissue>
    </source>
</reference>
<feature type="non-terminal residue" evidence="1">
    <location>
        <position position="1"/>
    </location>
</feature>
<gene>
    <name evidence="1" type="ORF">Gohar_024804</name>
</gene>
<organism evidence="1 2">
    <name type="scientific">Gossypium harknessii</name>
    <dbReference type="NCBI Taxonomy" id="34285"/>
    <lineage>
        <taxon>Eukaryota</taxon>
        <taxon>Viridiplantae</taxon>
        <taxon>Streptophyta</taxon>
        <taxon>Embryophyta</taxon>
        <taxon>Tracheophyta</taxon>
        <taxon>Spermatophyta</taxon>
        <taxon>Magnoliopsida</taxon>
        <taxon>eudicotyledons</taxon>
        <taxon>Gunneridae</taxon>
        <taxon>Pentapetalae</taxon>
        <taxon>rosids</taxon>
        <taxon>malvids</taxon>
        <taxon>Malvales</taxon>
        <taxon>Malvaceae</taxon>
        <taxon>Malvoideae</taxon>
        <taxon>Gossypium</taxon>
    </lineage>
</organism>